<protein>
    <submittedName>
        <fullName evidence="1">Uncharacterized protein</fullName>
    </submittedName>
</protein>
<evidence type="ECO:0000313" key="1">
    <source>
        <dbReference type="EMBL" id="AAP05313.1"/>
    </source>
</evidence>
<reference evidence="1 2" key="1">
    <citation type="journal article" date="2003" name="Nucleic Acids Res.">
        <title>Genome sequence of Chlamydophila caviae (Chlamydia psittaci GPIC): examining the role of niche-specific genes in the evolution of the Chlamydiaceae.</title>
        <authorList>
            <person name="Read T.D."/>
            <person name="Myers G.S.A."/>
            <person name="Brunham R.C."/>
            <person name="Nelson W.C."/>
            <person name="Paulsen I.T."/>
            <person name="Heidelberg J.F."/>
            <person name="Holtzapple E.K."/>
            <person name="Khouri H.M."/>
            <person name="Federova N.B."/>
            <person name="Carty H.A."/>
            <person name="Umayam L.A."/>
            <person name="Haft D.H."/>
            <person name="Peterson J.D."/>
            <person name="Beanan M.J."/>
            <person name="White O."/>
            <person name="Salzberg S.L."/>
            <person name="Hsia R.-C."/>
            <person name="McClarty G."/>
            <person name="Rank R.G."/>
            <person name="Bavoil P.M."/>
            <person name="Fraser C.M."/>
        </authorList>
    </citation>
    <scope>NUCLEOTIDE SEQUENCE [LARGE SCALE GENOMIC DNA]</scope>
    <source>
        <strain evidence="2">ATCC VR-813 / DSM 19441 / 03DC25 / GPIC</strain>
    </source>
</reference>
<dbReference type="Proteomes" id="UP000002193">
    <property type="component" value="Chromosome"/>
</dbReference>
<dbReference type="AlphaFoldDB" id="Q822V8"/>
<organism evidence="1 2">
    <name type="scientific">Chlamydia caviae (strain ATCC VR-813 / DSM 19441 / 03DC25 / GPIC)</name>
    <name type="common">Chlamydophila caviae</name>
    <dbReference type="NCBI Taxonomy" id="227941"/>
    <lineage>
        <taxon>Bacteria</taxon>
        <taxon>Pseudomonadati</taxon>
        <taxon>Chlamydiota</taxon>
        <taxon>Chlamydiia</taxon>
        <taxon>Chlamydiales</taxon>
        <taxon>Chlamydiaceae</taxon>
        <taxon>Chlamydia/Chlamydophila group</taxon>
        <taxon>Chlamydia</taxon>
    </lineage>
</organism>
<accession>Q822V8</accession>
<dbReference type="KEGG" id="cca:CCA_00571"/>
<evidence type="ECO:0000313" key="2">
    <source>
        <dbReference type="Proteomes" id="UP000002193"/>
    </source>
</evidence>
<sequence>MKFKIERSDLITDVKDLSMRNELPLLTSDQVKTLLFLEPFYDSLLQSMEE</sequence>
<proteinExistence type="predicted"/>
<keyword evidence="2" id="KW-1185">Reference proteome</keyword>
<dbReference type="RefSeq" id="WP_011006528.1">
    <property type="nucleotide sequence ID" value="NC_003361.3"/>
</dbReference>
<dbReference type="HOGENOM" id="CLU_3115992_0_0_0"/>
<name>Q822V8_CHLCV</name>
<dbReference type="EMBL" id="AE015925">
    <property type="protein sequence ID" value="AAP05313.1"/>
    <property type="molecule type" value="Genomic_DNA"/>
</dbReference>
<gene>
    <name evidence="1" type="ordered locus">CCA_00571</name>
</gene>